<sequence length="115" mass="13447">MKELINKCKCLIAFLAKDKKKQQLKESQVYLYRQQAMQLNTQEAEELKKQIEDHVVVDVAKANNTCWNSTLYAFQRLIILKPAILMLKASLINDTNSYIHKEDEKLEELDPTAYE</sequence>
<gene>
    <name evidence="1" type="ORF">GLOIN_2v1483278</name>
</gene>
<proteinExistence type="predicted"/>
<dbReference type="AlphaFoldDB" id="A0A2P4PIG1"/>
<dbReference type="Proteomes" id="UP000018888">
    <property type="component" value="Unassembled WGS sequence"/>
</dbReference>
<evidence type="ECO:0000313" key="1">
    <source>
        <dbReference type="EMBL" id="POG65173.1"/>
    </source>
</evidence>
<evidence type="ECO:0000313" key="2">
    <source>
        <dbReference type="Proteomes" id="UP000018888"/>
    </source>
</evidence>
<organism evidence="1 2">
    <name type="scientific">Rhizophagus irregularis (strain DAOM 181602 / DAOM 197198 / MUCL 43194)</name>
    <name type="common">Arbuscular mycorrhizal fungus</name>
    <name type="synonym">Glomus intraradices</name>
    <dbReference type="NCBI Taxonomy" id="747089"/>
    <lineage>
        <taxon>Eukaryota</taxon>
        <taxon>Fungi</taxon>
        <taxon>Fungi incertae sedis</taxon>
        <taxon>Mucoromycota</taxon>
        <taxon>Glomeromycotina</taxon>
        <taxon>Glomeromycetes</taxon>
        <taxon>Glomerales</taxon>
        <taxon>Glomeraceae</taxon>
        <taxon>Rhizophagus</taxon>
    </lineage>
</organism>
<reference evidence="1 2" key="2">
    <citation type="journal article" date="2018" name="New Phytol.">
        <title>High intraspecific genome diversity in the model arbuscular mycorrhizal symbiont Rhizophagus irregularis.</title>
        <authorList>
            <person name="Chen E.C.H."/>
            <person name="Morin E."/>
            <person name="Beaudet D."/>
            <person name="Noel J."/>
            <person name="Yildirir G."/>
            <person name="Ndikumana S."/>
            <person name="Charron P."/>
            <person name="St-Onge C."/>
            <person name="Giorgi J."/>
            <person name="Kruger M."/>
            <person name="Marton T."/>
            <person name="Ropars J."/>
            <person name="Grigoriev I.V."/>
            <person name="Hainaut M."/>
            <person name="Henrissat B."/>
            <person name="Roux C."/>
            <person name="Martin F."/>
            <person name="Corradi N."/>
        </authorList>
    </citation>
    <scope>NUCLEOTIDE SEQUENCE [LARGE SCALE GENOMIC DNA]</scope>
    <source>
        <strain evidence="1 2">DAOM 197198</strain>
    </source>
</reference>
<reference evidence="1 2" key="1">
    <citation type="journal article" date="2013" name="Proc. Natl. Acad. Sci. U.S.A.">
        <title>Genome of an arbuscular mycorrhizal fungus provides insight into the oldest plant symbiosis.</title>
        <authorList>
            <person name="Tisserant E."/>
            <person name="Malbreil M."/>
            <person name="Kuo A."/>
            <person name="Kohler A."/>
            <person name="Symeonidi A."/>
            <person name="Balestrini R."/>
            <person name="Charron P."/>
            <person name="Duensing N."/>
            <person name="Frei Dit Frey N."/>
            <person name="Gianinazzi-Pearson V."/>
            <person name="Gilbert L.B."/>
            <person name="Handa Y."/>
            <person name="Herr J.R."/>
            <person name="Hijri M."/>
            <person name="Koul R."/>
            <person name="Kawaguchi M."/>
            <person name="Krajinski F."/>
            <person name="Lammers P.J."/>
            <person name="Masclaux F.G."/>
            <person name="Murat C."/>
            <person name="Morin E."/>
            <person name="Ndikumana S."/>
            <person name="Pagni M."/>
            <person name="Petitpierre D."/>
            <person name="Requena N."/>
            <person name="Rosikiewicz P."/>
            <person name="Riley R."/>
            <person name="Saito K."/>
            <person name="San Clemente H."/>
            <person name="Shapiro H."/>
            <person name="van Tuinen D."/>
            <person name="Becard G."/>
            <person name="Bonfante P."/>
            <person name="Paszkowski U."/>
            <person name="Shachar-Hill Y.Y."/>
            <person name="Tuskan G.A."/>
            <person name="Young P.W."/>
            <person name="Sanders I.R."/>
            <person name="Henrissat B."/>
            <person name="Rensing S.A."/>
            <person name="Grigoriev I.V."/>
            <person name="Corradi N."/>
            <person name="Roux C."/>
            <person name="Martin F."/>
        </authorList>
    </citation>
    <scope>NUCLEOTIDE SEQUENCE [LARGE SCALE GENOMIC DNA]</scope>
    <source>
        <strain evidence="1 2">DAOM 197198</strain>
    </source>
</reference>
<name>A0A2P4PIG1_RHIID</name>
<comment type="caution">
    <text evidence="1">The sequence shown here is derived from an EMBL/GenBank/DDBJ whole genome shotgun (WGS) entry which is preliminary data.</text>
</comment>
<keyword evidence="2" id="KW-1185">Reference proteome</keyword>
<protein>
    <submittedName>
        <fullName evidence="1">Uncharacterized protein</fullName>
    </submittedName>
</protein>
<accession>A0A2P4PIG1</accession>
<dbReference type="EMBL" id="AUPC02000220">
    <property type="protein sequence ID" value="POG65173.1"/>
    <property type="molecule type" value="Genomic_DNA"/>
</dbReference>